<dbReference type="SMART" id="SM00320">
    <property type="entry name" value="WD40"/>
    <property type="match status" value="3"/>
</dbReference>
<dbReference type="PANTHER" id="PTHR19857:SF8">
    <property type="entry name" value="ANGIO-ASSOCIATED MIGRATORY CELL PROTEIN"/>
    <property type="match status" value="1"/>
</dbReference>
<keyword evidence="2" id="KW-0677">Repeat</keyword>
<dbReference type="AlphaFoldDB" id="N1PXZ8"/>
<reference evidence="5" key="1">
    <citation type="journal article" date="2012" name="PLoS Genet.">
        <title>The genomes of the fungal plant pathogens Cladosporium fulvum and Dothistroma septosporum reveal adaptation to different hosts and lifestyles but also signatures of common ancestry.</title>
        <authorList>
            <person name="de Wit P.J.G.M."/>
            <person name="van der Burgt A."/>
            <person name="Oekmen B."/>
            <person name="Stergiopoulos I."/>
            <person name="Abd-Elsalam K.A."/>
            <person name="Aerts A.L."/>
            <person name="Bahkali A.H."/>
            <person name="Beenen H.G."/>
            <person name="Chettri P."/>
            <person name="Cox M.P."/>
            <person name="Datema E."/>
            <person name="de Vries R.P."/>
            <person name="Dhillon B."/>
            <person name="Ganley A.R."/>
            <person name="Griffiths S.A."/>
            <person name="Guo Y."/>
            <person name="Hamelin R.C."/>
            <person name="Henrissat B."/>
            <person name="Kabir M.S."/>
            <person name="Jashni M.K."/>
            <person name="Kema G."/>
            <person name="Klaubauf S."/>
            <person name="Lapidus A."/>
            <person name="Levasseur A."/>
            <person name="Lindquist E."/>
            <person name="Mehrabi R."/>
            <person name="Ohm R.A."/>
            <person name="Owen T.J."/>
            <person name="Salamov A."/>
            <person name="Schwelm A."/>
            <person name="Schijlen E."/>
            <person name="Sun H."/>
            <person name="van den Burg H.A."/>
            <person name="van Ham R.C.H.J."/>
            <person name="Zhang S."/>
            <person name="Goodwin S.B."/>
            <person name="Grigoriev I.V."/>
            <person name="Collemare J."/>
            <person name="Bradshaw R.E."/>
        </authorList>
    </citation>
    <scope>NUCLEOTIDE SEQUENCE [LARGE SCALE GENOMIC DNA]</scope>
    <source>
        <strain evidence="5">NZE10 / CBS 128990</strain>
    </source>
</reference>
<organism evidence="4 5">
    <name type="scientific">Dothistroma septosporum (strain NZE10 / CBS 128990)</name>
    <name type="common">Red band needle blight fungus</name>
    <name type="synonym">Mycosphaerella pini</name>
    <dbReference type="NCBI Taxonomy" id="675120"/>
    <lineage>
        <taxon>Eukaryota</taxon>
        <taxon>Fungi</taxon>
        <taxon>Dikarya</taxon>
        <taxon>Ascomycota</taxon>
        <taxon>Pezizomycotina</taxon>
        <taxon>Dothideomycetes</taxon>
        <taxon>Dothideomycetidae</taxon>
        <taxon>Mycosphaerellales</taxon>
        <taxon>Mycosphaerellaceae</taxon>
        <taxon>Dothistroma</taxon>
    </lineage>
</organism>
<dbReference type="InterPro" id="IPR006594">
    <property type="entry name" value="LisH"/>
</dbReference>
<dbReference type="EMBL" id="KB446535">
    <property type="protein sequence ID" value="EME48401.1"/>
    <property type="molecule type" value="Genomic_DNA"/>
</dbReference>
<accession>N1PXZ8</accession>
<dbReference type="InterPro" id="IPR019775">
    <property type="entry name" value="WD40_repeat_CS"/>
</dbReference>
<name>N1PXZ8_DOTSN</name>
<evidence type="ECO:0000313" key="4">
    <source>
        <dbReference type="EMBL" id="EME48401.1"/>
    </source>
</evidence>
<evidence type="ECO:0000313" key="5">
    <source>
        <dbReference type="Proteomes" id="UP000016933"/>
    </source>
</evidence>
<evidence type="ECO:0000256" key="2">
    <source>
        <dbReference type="ARBA" id="ARBA00022737"/>
    </source>
</evidence>
<dbReference type="InterPro" id="IPR011047">
    <property type="entry name" value="Quinoprotein_ADH-like_sf"/>
</dbReference>
<gene>
    <name evidence="4" type="ORF">DOTSEDRAFT_141452</name>
</gene>
<dbReference type="Proteomes" id="UP000016933">
    <property type="component" value="Unassembled WGS sequence"/>
</dbReference>
<reference evidence="4 5" key="2">
    <citation type="journal article" date="2012" name="PLoS Pathog.">
        <title>Diverse lifestyles and strategies of plant pathogenesis encoded in the genomes of eighteen Dothideomycetes fungi.</title>
        <authorList>
            <person name="Ohm R.A."/>
            <person name="Feau N."/>
            <person name="Henrissat B."/>
            <person name="Schoch C.L."/>
            <person name="Horwitz B.A."/>
            <person name="Barry K.W."/>
            <person name="Condon B.J."/>
            <person name="Copeland A.C."/>
            <person name="Dhillon B."/>
            <person name="Glaser F."/>
            <person name="Hesse C.N."/>
            <person name="Kosti I."/>
            <person name="LaButti K."/>
            <person name="Lindquist E.A."/>
            <person name="Lucas S."/>
            <person name="Salamov A.A."/>
            <person name="Bradshaw R.E."/>
            <person name="Ciuffetti L."/>
            <person name="Hamelin R.C."/>
            <person name="Kema G.H.J."/>
            <person name="Lawrence C."/>
            <person name="Scott J.A."/>
            <person name="Spatafora J.W."/>
            <person name="Turgeon B.G."/>
            <person name="de Wit P.J.G.M."/>
            <person name="Zhong S."/>
            <person name="Goodwin S.B."/>
            <person name="Grigoriev I.V."/>
        </authorList>
    </citation>
    <scope>NUCLEOTIDE SEQUENCE [LARGE SCALE GENOMIC DNA]</scope>
    <source>
        <strain evidence="5">NZE10 / CBS 128990</strain>
    </source>
</reference>
<dbReference type="Gene3D" id="2.130.10.10">
    <property type="entry name" value="YVTN repeat-like/Quinoprotein amine dehydrogenase"/>
    <property type="match status" value="2"/>
</dbReference>
<dbReference type="OMA" id="MKVIIVR"/>
<dbReference type="STRING" id="675120.N1PXZ8"/>
<dbReference type="eggNOG" id="ENOG502S696">
    <property type="taxonomic scope" value="Eukaryota"/>
</dbReference>
<dbReference type="HOGENOM" id="CLU_048446_0_0_1"/>
<dbReference type="PROSITE" id="PS50082">
    <property type="entry name" value="WD_REPEATS_2"/>
    <property type="match status" value="1"/>
</dbReference>
<dbReference type="PANTHER" id="PTHR19857">
    <property type="entry name" value="MITOCHONDRIAL DIVISION PROTEIN 1-RELATED"/>
    <property type="match status" value="1"/>
</dbReference>
<dbReference type="InterPro" id="IPR001680">
    <property type="entry name" value="WD40_rpt"/>
</dbReference>
<keyword evidence="5" id="KW-1185">Reference proteome</keyword>
<dbReference type="PROSITE" id="PS50896">
    <property type="entry name" value="LISH"/>
    <property type="match status" value="1"/>
</dbReference>
<feature type="repeat" description="WD" evidence="3">
    <location>
        <begin position="443"/>
        <end position="457"/>
    </location>
</feature>
<dbReference type="InterPro" id="IPR015943">
    <property type="entry name" value="WD40/YVTN_repeat-like_dom_sf"/>
</dbReference>
<sequence>MPAADSPALIVARYLKANNYNETYDAFIQEIGLPYDSGNVSKGDLTLETLLEEKKTFDISVQFEKLGVNDGTADTGWKSPSPTNAVEVNSLPTTSNILSARIEHLVNGDQSAEPVLLTSTADRRLHLLDGAGKLRSSLVGVHDSPVLSCTALGKSHLLTSSMSGQLHVSDLSGEVVERRRDHLKYVVKVAVFREGLDDPIVATAGWDGKILIYRPTEIKLGEPKATITLPTKPESMVFVRHPDNGKPVLLVGRTDSSFIFYYNVEEEPRLLGKQNLAPHSNAWVAFTPSSLEICPTDPSLVAVGTSTVPSMKLLIVKLLFPPWDAELAVPAGLLRTSLLDDGPATETQASQARAALAVADREAAAILIHCTTHAPQTAYSTPAVAWRPDGSGVWINGDDGAVRGIEANTGKVVATLQGHEAGSKVRCLCAGMVKGGDDEREILVSGGFDQKLIIWNV</sequence>
<dbReference type="OrthoDB" id="1932312at2759"/>
<evidence type="ECO:0000256" key="3">
    <source>
        <dbReference type="PROSITE-ProRule" id="PRU00221"/>
    </source>
</evidence>
<evidence type="ECO:0000256" key="1">
    <source>
        <dbReference type="ARBA" id="ARBA00022574"/>
    </source>
</evidence>
<dbReference type="InterPro" id="IPR051179">
    <property type="entry name" value="WD_repeat_multifunction"/>
</dbReference>
<evidence type="ECO:0008006" key="6">
    <source>
        <dbReference type="Google" id="ProtNLM"/>
    </source>
</evidence>
<dbReference type="SUPFAM" id="SSF50998">
    <property type="entry name" value="Quinoprotein alcohol dehydrogenase-like"/>
    <property type="match status" value="1"/>
</dbReference>
<keyword evidence="1 3" id="KW-0853">WD repeat</keyword>
<dbReference type="Pfam" id="PF00400">
    <property type="entry name" value="WD40"/>
    <property type="match status" value="1"/>
</dbReference>
<protein>
    <recommendedName>
        <fullName evidence="6">LisH domain-containing protein</fullName>
    </recommendedName>
</protein>
<proteinExistence type="predicted"/>
<dbReference type="PROSITE" id="PS00678">
    <property type="entry name" value="WD_REPEATS_1"/>
    <property type="match status" value="1"/>
</dbReference>